<accession>A0ABC8U284</accession>
<dbReference type="InterPro" id="IPR033053">
    <property type="entry name" value="Hir3/CABIN1"/>
</dbReference>
<evidence type="ECO:0000313" key="4">
    <source>
        <dbReference type="EMBL" id="CAK9175445.1"/>
    </source>
</evidence>
<dbReference type="GO" id="GO:0005634">
    <property type="term" value="C:nucleus"/>
    <property type="evidence" value="ECO:0007669"/>
    <property type="project" value="UniProtKB-SubCell"/>
</dbReference>
<dbReference type="AlphaFoldDB" id="A0ABC8U284"/>
<dbReference type="PANTHER" id="PTHR15502:SF7">
    <property type="entry name" value="CALCINEURIN-BINDING PROTEIN CABIN-1"/>
    <property type="match status" value="1"/>
</dbReference>
<proteinExistence type="predicted"/>
<evidence type="ECO:0000313" key="5">
    <source>
        <dbReference type="Proteomes" id="UP001642360"/>
    </source>
</evidence>
<organism evidence="4 5">
    <name type="scientific">Ilex paraguariensis</name>
    <name type="common">yerba mate</name>
    <dbReference type="NCBI Taxonomy" id="185542"/>
    <lineage>
        <taxon>Eukaryota</taxon>
        <taxon>Viridiplantae</taxon>
        <taxon>Streptophyta</taxon>
        <taxon>Embryophyta</taxon>
        <taxon>Tracheophyta</taxon>
        <taxon>Spermatophyta</taxon>
        <taxon>Magnoliopsida</taxon>
        <taxon>eudicotyledons</taxon>
        <taxon>Gunneridae</taxon>
        <taxon>Pentapetalae</taxon>
        <taxon>asterids</taxon>
        <taxon>campanulids</taxon>
        <taxon>Aquifoliales</taxon>
        <taxon>Aquifoliaceae</taxon>
        <taxon>Ilex</taxon>
    </lineage>
</organism>
<keyword evidence="5" id="KW-1185">Reference proteome</keyword>
<evidence type="ECO:0000256" key="1">
    <source>
        <dbReference type="ARBA" id="ARBA00004123"/>
    </source>
</evidence>
<dbReference type="EMBL" id="CAUOFW020006613">
    <property type="protein sequence ID" value="CAK9175445.1"/>
    <property type="molecule type" value="Genomic_DNA"/>
</dbReference>
<feature type="region of interest" description="Disordered" evidence="3">
    <location>
        <begin position="776"/>
        <end position="796"/>
    </location>
</feature>
<evidence type="ECO:0000256" key="2">
    <source>
        <dbReference type="ARBA" id="ARBA00023242"/>
    </source>
</evidence>
<sequence>MSLKFVFSRHWTMHTRNCMEKLLEVLIAIGDEVACLSVAELILRHWPSHSRALHVKSTIEESELILYAPRGIDKLEPKCVRLKFLEKRKATNNDQDDGILSKKLNQNIELYIPEASWTALADILLEILLPLSGSGYEQEPEKLTRSGDSYSNCNSCKGSVVTEKEAIMYEEQPQERRSSCLERLRSCKPGKEELDFVNNNDLGKIVVQFLEPFIVGGAGTKNSKNDAACSFQCAEVVAGLLNNERSDVTKFVQETSKNYGAYHLGHLLLKEMASRSMLYQDTFAKFLELEKLYYNFGSRSPDKFRMSGFMSEPSYHLCKIIESVALDYPFHVSGGAGGETSSSTDSSQHNCEMPIDISSLLSNKLSFWVHFFWSSGRLSVLDGNKAKAQEEFCLSLTLLMNRDNTTGSLGSVCLPHCKAIKKLTIDRVLHEINLLEVDFLLKKTVGEMIEKDTHSECVSLLAPLLISAKDVYPDLLYVAIKEGDEVTSLELSALDVLIKACEHVEPMGIQVLLNCHQQKLQILMVAPVKAISQIVSQMKNLIHPCGNSVSHIHPQKLMVEGYIRSRCPALVLTDKSRTQYNEVKKLTHVTIGRKNGSVVPLKTIGDIQSSLLARMSNIASMTSLRRLMGLGTENDSRDEQPSHDNHVKWLEQLCDDSNVKRSLVESKMDLVNMEEDRTNIDEAITMEEDTVERTSSVGVSPHKDLGNKKTEVECGKHICDGSSATFRRAEEASIQFVGCGNELTKDEREELELGIGNGLDQCFFCLYGLKLRSDSSGEDDLAMHKNTSRGDYQTKE</sequence>
<gene>
    <name evidence="4" type="ORF">ILEXP_LOCUS45247</name>
</gene>
<comment type="caution">
    <text evidence="4">The sequence shown here is derived from an EMBL/GenBank/DDBJ whole genome shotgun (WGS) entry which is preliminary data.</text>
</comment>
<dbReference type="PANTHER" id="PTHR15502">
    <property type="entry name" value="CALCINEURIN-BINDING PROTEIN CABIN 1-RELATED"/>
    <property type="match status" value="1"/>
</dbReference>
<evidence type="ECO:0000256" key="3">
    <source>
        <dbReference type="SAM" id="MobiDB-lite"/>
    </source>
</evidence>
<dbReference type="Proteomes" id="UP001642360">
    <property type="component" value="Unassembled WGS sequence"/>
</dbReference>
<protein>
    <submittedName>
        <fullName evidence="4">Uncharacterized protein</fullName>
    </submittedName>
</protein>
<reference evidence="4 5" key="1">
    <citation type="submission" date="2024-02" db="EMBL/GenBank/DDBJ databases">
        <authorList>
            <person name="Vignale AGUSTIN F."/>
            <person name="Sosa J E."/>
            <person name="Modenutti C."/>
        </authorList>
    </citation>
    <scope>NUCLEOTIDE SEQUENCE [LARGE SCALE GENOMIC DNA]</scope>
</reference>
<comment type="subcellular location">
    <subcellularLocation>
        <location evidence="1">Nucleus</location>
    </subcellularLocation>
</comment>
<name>A0ABC8U284_9AQUA</name>
<keyword evidence="2" id="KW-0539">Nucleus</keyword>